<keyword evidence="2" id="KW-0433">Leucine-rich repeat</keyword>
<dbReference type="InterPro" id="IPR058922">
    <property type="entry name" value="WHD_DRP"/>
</dbReference>
<dbReference type="GO" id="GO:0043531">
    <property type="term" value="F:ADP binding"/>
    <property type="evidence" value="ECO:0007669"/>
    <property type="project" value="InterPro"/>
</dbReference>
<evidence type="ECO:0000256" key="7">
    <source>
        <dbReference type="SAM" id="Coils"/>
    </source>
</evidence>
<proteinExistence type="inferred from homology"/>
<dbReference type="eggNOG" id="KOG4658">
    <property type="taxonomic scope" value="Eukaryota"/>
</dbReference>
<dbReference type="Gene3D" id="3.80.10.10">
    <property type="entry name" value="Ribonuclease Inhibitor"/>
    <property type="match status" value="1"/>
</dbReference>
<evidence type="ECO:0000259" key="12">
    <source>
        <dbReference type="Pfam" id="PF23598"/>
    </source>
</evidence>
<dbReference type="InterPro" id="IPR027417">
    <property type="entry name" value="P-loop_NTPase"/>
</dbReference>
<evidence type="ECO:0000256" key="8">
    <source>
        <dbReference type="SAM" id="MobiDB-lite"/>
    </source>
</evidence>
<dbReference type="FunFam" id="3.40.50.300:FF:001091">
    <property type="entry name" value="Probable disease resistance protein At1g61300"/>
    <property type="match status" value="1"/>
</dbReference>
<evidence type="ECO:0000256" key="1">
    <source>
        <dbReference type="ARBA" id="ARBA00008894"/>
    </source>
</evidence>
<dbReference type="InterPro" id="IPR042197">
    <property type="entry name" value="Apaf_helical"/>
</dbReference>
<feature type="domain" description="NB-ARC" evidence="9">
    <location>
        <begin position="178"/>
        <end position="348"/>
    </location>
</feature>
<reference evidence="13" key="1">
    <citation type="submission" date="2015-04" db="UniProtKB">
        <authorList>
            <consortium name="EnsemblPlants"/>
        </authorList>
    </citation>
    <scope>IDENTIFICATION</scope>
    <source>
        <strain evidence="13">SL10</strain>
    </source>
</reference>
<reference evidence="13" key="2">
    <citation type="submission" date="2018-04" db="EMBL/GenBank/DDBJ databases">
        <title>OnivRS2 (Oryza nivara Reference Sequence Version 2).</title>
        <authorList>
            <person name="Zhang J."/>
            <person name="Kudrna D."/>
            <person name="Lee S."/>
            <person name="Talag J."/>
            <person name="Rajasekar S."/>
            <person name="Welchert J."/>
            <person name="Hsing Y.-I."/>
            <person name="Wing R.A."/>
        </authorList>
    </citation>
    <scope>NUCLEOTIDE SEQUENCE [LARGE SCALE GENOMIC DNA]</scope>
    <source>
        <strain evidence="13">SL10</strain>
    </source>
</reference>
<dbReference type="Pfam" id="PF23598">
    <property type="entry name" value="LRR_14"/>
    <property type="match status" value="1"/>
</dbReference>
<evidence type="ECO:0008006" key="15">
    <source>
        <dbReference type="Google" id="ProtNLM"/>
    </source>
</evidence>
<dbReference type="OMA" id="GEFDCCA"/>
<keyword evidence="4" id="KW-0547">Nucleotide-binding</keyword>
<dbReference type="PRINTS" id="PR00364">
    <property type="entry name" value="DISEASERSIST"/>
</dbReference>
<dbReference type="PANTHER" id="PTHR23155">
    <property type="entry name" value="DISEASE RESISTANCE PROTEIN RP"/>
    <property type="match status" value="1"/>
</dbReference>
<dbReference type="GO" id="GO:0002758">
    <property type="term" value="P:innate immune response-activating signaling pathway"/>
    <property type="evidence" value="ECO:0007669"/>
    <property type="project" value="UniProtKB-ARBA"/>
</dbReference>
<keyword evidence="5" id="KW-0611">Plant defense</keyword>
<dbReference type="SUPFAM" id="SSF52047">
    <property type="entry name" value="RNI-like"/>
    <property type="match status" value="1"/>
</dbReference>
<dbReference type="Gene3D" id="1.10.10.10">
    <property type="entry name" value="Winged helix-like DNA-binding domain superfamily/Winged helix DNA-binding domain"/>
    <property type="match status" value="1"/>
</dbReference>
<feature type="domain" description="Disease resistance protein winged helix" evidence="11">
    <location>
        <begin position="446"/>
        <end position="517"/>
    </location>
</feature>
<dbReference type="InterPro" id="IPR041118">
    <property type="entry name" value="Rx_N"/>
</dbReference>
<dbReference type="InterPro" id="IPR032675">
    <property type="entry name" value="LRR_dom_sf"/>
</dbReference>
<dbReference type="InterPro" id="IPR002182">
    <property type="entry name" value="NB-ARC"/>
</dbReference>
<evidence type="ECO:0000313" key="14">
    <source>
        <dbReference type="Proteomes" id="UP000006591"/>
    </source>
</evidence>
<feature type="domain" description="Disease resistance N-terminal" evidence="10">
    <location>
        <begin position="13"/>
        <end position="84"/>
    </location>
</feature>
<dbReference type="Gene3D" id="3.40.50.300">
    <property type="entry name" value="P-loop containing nucleotide triphosphate hydrolases"/>
    <property type="match status" value="1"/>
</dbReference>
<dbReference type="Pfam" id="PF18052">
    <property type="entry name" value="Rx_N"/>
    <property type="match status" value="1"/>
</dbReference>
<dbReference type="Proteomes" id="UP000006591">
    <property type="component" value="Chromosome 12"/>
</dbReference>
<feature type="coiled-coil region" evidence="7">
    <location>
        <begin position="109"/>
        <end position="136"/>
    </location>
</feature>
<dbReference type="STRING" id="4536.A0A0E0JAK8"/>
<evidence type="ECO:0000313" key="13">
    <source>
        <dbReference type="EnsemblPlants" id="ONIVA12G12900.1"/>
    </source>
</evidence>
<dbReference type="AlphaFoldDB" id="A0A0E0JAK8"/>
<evidence type="ECO:0000259" key="11">
    <source>
        <dbReference type="Pfam" id="PF23559"/>
    </source>
</evidence>
<evidence type="ECO:0000259" key="9">
    <source>
        <dbReference type="Pfam" id="PF00931"/>
    </source>
</evidence>
<feature type="region of interest" description="Disordered" evidence="8">
    <location>
        <begin position="544"/>
        <end position="568"/>
    </location>
</feature>
<organism evidence="13">
    <name type="scientific">Oryza nivara</name>
    <name type="common">Indian wild rice</name>
    <name type="synonym">Oryza sativa f. spontanea</name>
    <dbReference type="NCBI Taxonomy" id="4536"/>
    <lineage>
        <taxon>Eukaryota</taxon>
        <taxon>Viridiplantae</taxon>
        <taxon>Streptophyta</taxon>
        <taxon>Embryophyta</taxon>
        <taxon>Tracheophyta</taxon>
        <taxon>Spermatophyta</taxon>
        <taxon>Magnoliopsida</taxon>
        <taxon>Liliopsida</taxon>
        <taxon>Poales</taxon>
        <taxon>Poaceae</taxon>
        <taxon>BOP clade</taxon>
        <taxon>Oryzoideae</taxon>
        <taxon>Oryzeae</taxon>
        <taxon>Oryzinae</taxon>
        <taxon>Oryza</taxon>
    </lineage>
</organism>
<dbReference type="Pfam" id="PF00931">
    <property type="entry name" value="NB-ARC"/>
    <property type="match status" value="1"/>
</dbReference>
<dbReference type="HOGENOM" id="CLU_000837_25_0_1"/>
<keyword evidence="14" id="KW-1185">Reference proteome</keyword>
<keyword evidence="6 7" id="KW-0175">Coiled coil</keyword>
<dbReference type="InterPro" id="IPR038005">
    <property type="entry name" value="RX-like_CC"/>
</dbReference>
<evidence type="ECO:0000256" key="3">
    <source>
        <dbReference type="ARBA" id="ARBA00022737"/>
    </source>
</evidence>
<dbReference type="InterPro" id="IPR036388">
    <property type="entry name" value="WH-like_DNA-bd_sf"/>
</dbReference>
<evidence type="ECO:0000256" key="4">
    <source>
        <dbReference type="ARBA" id="ARBA00022741"/>
    </source>
</evidence>
<evidence type="ECO:0000259" key="10">
    <source>
        <dbReference type="Pfam" id="PF18052"/>
    </source>
</evidence>
<dbReference type="InterPro" id="IPR055414">
    <property type="entry name" value="LRR_R13L4/SHOC2-like"/>
</dbReference>
<dbReference type="EnsemblPlants" id="ONIVA12G12900.1">
    <property type="protein sequence ID" value="ONIVA12G12900.1"/>
    <property type="gene ID" value="ONIVA12G12900"/>
</dbReference>
<dbReference type="Pfam" id="PF23559">
    <property type="entry name" value="WHD_DRP"/>
    <property type="match status" value="1"/>
</dbReference>
<dbReference type="Gene3D" id="1.20.5.4130">
    <property type="match status" value="1"/>
</dbReference>
<dbReference type="InterPro" id="IPR044974">
    <property type="entry name" value="Disease_R_plants"/>
</dbReference>
<dbReference type="GO" id="GO:0042742">
    <property type="term" value="P:defense response to bacterium"/>
    <property type="evidence" value="ECO:0007669"/>
    <property type="project" value="UniProtKB-ARBA"/>
</dbReference>
<keyword evidence="3" id="KW-0677">Repeat</keyword>
<accession>A0A0E0JAK8</accession>
<dbReference type="FunFam" id="1.10.10.10:FF:000322">
    <property type="entry name" value="Probable disease resistance protein At1g63360"/>
    <property type="match status" value="1"/>
</dbReference>
<protein>
    <recommendedName>
        <fullName evidence="15">AAA+ ATPase domain-containing protein</fullName>
    </recommendedName>
</protein>
<comment type="similarity">
    <text evidence="1">Belongs to the disease resistance NB-LRR family.</text>
</comment>
<dbReference type="SUPFAM" id="SSF52540">
    <property type="entry name" value="P-loop containing nucleoside triphosphate hydrolases"/>
    <property type="match status" value="1"/>
</dbReference>
<evidence type="ECO:0000256" key="2">
    <source>
        <dbReference type="ARBA" id="ARBA00022614"/>
    </source>
</evidence>
<name>A0A0E0JAK8_ORYNI</name>
<dbReference type="Gramene" id="ONIVA12G12900.1">
    <property type="protein sequence ID" value="ONIVA12G12900.1"/>
    <property type="gene ID" value="ONIVA12G12900"/>
</dbReference>
<evidence type="ECO:0000256" key="5">
    <source>
        <dbReference type="ARBA" id="ARBA00022821"/>
    </source>
</evidence>
<sequence>MEGPRVTSSMGVMFNLLSKLNTSMDQPGFKDVRGDLISLKDELGNMKALMHKFATQDESMDLQVKEWMRQVREVGYDAEDWIDSHPPVSSAEARGTRLGGGFFSRNSRRRKLAELIKELKDRVKEASKRRSRYLIREDWDDAAVDNDEPVDLGPSNVTVDRQLLYGLDGSMLVGTNAPVSELVGKLQAGGEQRFRVVSIVGAGGLGKTTLAREVYRTIHGEFDCCAFVSVGQNPHITAVLLNMLHQLDPQQRLVDDADQQPMDEPTVVGKLREFLEEKRYFIVVDDIWSASTWRDIKCALPENSTRGSRIVTTTRMNDVAKSCSGRPIDFTHLMKPLNEADSKQLFSSRLQQFLPELEACDEAETTAVSEEKLFRHVWKICGGTPLAIIVMAGMLNRKSPDWFDHEDNVVEALQKYPALQGMRRTLRICYSDLTLPVKTCLLYLSIFPEGAAMEKKRLIWRWIAEGFIPDAEGDKATAPWETAESYFNDLVTRRLIQPAESGDAVRVTVHNVVLEFISSVAGEENFVTSQVMLRSKPRDVVRRLSLNGGGGDQQGDVDGAESATEQEAPVNLSQLRSLTVFGALAKSMMSSIVYLQLLRVLDVRDATGLKDEHIQGIERLFFLRETDITELPEAIARRCNQLACLLARRLAVGEGMESLVQLQELSMVSVTDAASLDRMTKLVVSLNKLRKLGVSWSFDGAGDQDAMAALDGGKQLAASLQQIEKCGVESLLLDVVVGDGESKTRCWSLDLLVESWAPPRRLQKFTMRSPHYYFPKAPPKMACHESLSHLEISIAELRKSDVDVLCSMPSLFYLKLSTRASPLEAETVVITSEGFQCLQVWWFKCQDGGLGFDFGDGAMAQLLKLDLHFTPAKKAKLPGISNLSSLRQLHATVCCGKDDSEFKAAEETIKQLVSNHSNNPTWEVTMEFDKPTAAI</sequence>
<dbReference type="Gene3D" id="1.10.8.430">
    <property type="entry name" value="Helical domain of apoptotic protease-activating factors"/>
    <property type="match status" value="1"/>
</dbReference>
<dbReference type="PANTHER" id="PTHR23155:SF1122">
    <property type="entry name" value="NB-ARC DOMAIN CONTAINING PROTEIN, EXPRESSED"/>
    <property type="match status" value="1"/>
</dbReference>
<feature type="domain" description="Disease resistance R13L4/SHOC-2-like LRR" evidence="12">
    <location>
        <begin position="623"/>
        <end position="921"/>
    </location>
</feature>
<dbReference type="GO" id="GO:0009626">
    <property type="term" value="P:plant-type hypersensitive response"/>
    <property type="evidence" value="ECO:0007669"/>
    <property type="project" value="UniProtKB-ARBA"/>
</dbReference>
<evidence type="ECO:0000256" key="6">
    <source>
        <dbReference type="ARBA" id="ARBA00023054"/>
    </source>
</evidence>
<dbReference type="CDD" id="cd14798">
    <property type="entry name" value="RX-CC_like"/>
    <property type="match status" value="1"/>
</dbReference>